<organism evidence="1 2">
    <name type="scientific">Aerophobetes bacterium</name>
    <dbReference type="NCBI Taxonomy" id="2030807"/>
    <lineage>
        <taxon>Bacteria</taxon>
        <taxon>Candidatus Aerophobota</taxon>
    </lineage>
</organism>
<dbReference type="AlphaFoldDB" id="A0A2A4X2P0"/>
<accession>A0A2A4X2P0</accession>
<dbReference type="Proteomes" id="UP000218775">
    <property type="component" value="Unassembled WGS sequence"/>
</dbReference>
<reference evidence="2" key="1">
    <citation type="submission" date="2017-08" db="EMBL/GenBank/DDBJ databases">
        <title>A dynamic microbial community with high functional redundancy inhabits the cold, oxic subseafloor aquifer.</title>
        <authorList>
            <person name="Tully B.J."/>
            <person name="Wheat C.G."/>
            <person name="Glazer B.T."/>
            <person name="Huber J.A."/>
        </authorList>
    </citation>
    <scope>NUCLEOTIDE SEQUENCE [LARGE SCALE GENOMIC DNA]</scope>
</reference>
<evidence type="ECO:0000313" key="1">
    <source>
        <dbReference type="EMBL" id="PCI76873.1"/>
    </source>
</evidence>
<comment type="caution">
    <text evidence="1">The sequence shown here is derived from an EMBL/GenBank/DDBJ whole genome shotgun (WGS) entry which is preliminary data.</text>
</comment>
<protein>
    <submittedName>
        <fullName evidence="1">Uncharacterized protein</fullName>
    </submittedName>
</protein>
<name>A0A2A4X2P0_UNCAE</name>
<sequence>MSKKVLFKNADAFYLKKKVCYYLEKLRLQLPRLLLLCTLAFSSTAFSQSYTPPTDKSMYDIATSDYMIIEGNHVVRSKAPMGELLCLEDGSLFSVELSSKPIVENWDLNAPVKLSCRISHLFSSYNLYLTDVTDSKVYAYIKLIKAPEKNSTLVSHLFHSDSESGLIYIRDSQQHETLWQIESDEQLQTLNSWHHGDRVVLGSNDSWMHYMAGADGFFLINYEHLLKKLPTAYLPVSHARGEYE</sequence>
<evidence type="ECO:0000313" key="2">
    <source>
        <dbReference type="Proteomes" id="UP000218775"/>
    </source>
</evidence>
<dbReference type="EMBL" id="NVUK01000023">
    <property type="protein sequence ID" value="PCI76873.1"/>
    <property type="molecule type" value="Genomic_DNA"/>
</dbReference>
<gene>
    <name evidence="1" type="ORF">COB21_03840</name>
</gene>
<proteinExistence type="predicted"/>